<dbReference type="EMBL" id="LKAQ01000004">
    <property type="protein sequence ID" value="OIQ51000.1"/>
    <property type="molecule type" value="Genomic_DNA"/>
</dbReference>
<dbReference type="RefSeq" id="WP_071546388.1">
    <property type="nucleotide sequence ID" value="NZ_LKAQ01000004.1"/>
</dbReference>
<evidence type="ECO:0000313" key="1">
    <source>
        <dbReference type="EMBL" id="OIQ51000.1"/>
    </source>
</evidence>
<accession>A0A1J5N855</accession>
<dbReference type="PANTHER" id="PTHR34071:SF2">
    <property type="entry name" value="FLAVIN-NUCLEOTIDE-BINDING PROTEIN"/>
    <property type="match status" value="1"/>
</dbReference>
<gene>
    <name evidence="1" type="ORF">BerOc1_02945</name>
</gene>
<sequence>MRKSVTEDKSVVADILDKAEVVWLALADDEGPYCVPVNFAVQGDTLFLHSGKKGRKAACLDSGAPLAFSAAVDVRFKTSDENACKLGYRFRSVMGCGVPRLLTGDEKMRALDLLTLKYAGRTMPYNEKYLPVTAAYAIDITSATARIKE</sequence>
<dbReference type="InterPro" id="IPR012349">
    <property type="entry name" value="Split_barrel_FMN-bd"/>
</dbReference>
<dbReference type="Pfam" id="PF12900">
    <property type="entry name" value="Pyridox_ox_2"/>
    <property type="match status" value="1"/>
</dbReference>
<dbReference type="SUPFAM" id="SSF50475">
    <property type="entry name" value="FMN-binding split barrel"/>
    <property type="match status" value="1"/>
</dbReference>
<proteinExistence type="predicted"/>
<reference evidence="1 2" key="1">
    <citation type="submission" date="2015-09" db="EMBL/GenBank/DDBJ databases">
        <title>Genome of Desulfovibrio dechloracetivorans BerOc1, a mercury methylating strain isolated from highly hydrocarbons and metals contaminated coastal sediments.</title>
        <authorList>
            <person name="Goni Urriza M."/>
            <person name="Gassie C."/>
            <person name="Bouchez O."/>
            <person name="Klopp C."/>
            <person name="Ranchou-Peyruse A."/>
            <person name="Remy G."/>
        </authorList>
    </citation>
    <scope>NUCLEOTIDE SEQUENCE [LARGE SCALE GENOMIC DNA]</scope>
    <source>
        <strain evidence="1 2">BerOc1</strain>
    </source>
</reference>
<dbReference type="Proteomes" id="UP000181901">
    <property type="component" value="Unassembled WGS sequence"/>
</dbReference>
<organism evidence="1 2">
    <name type="scientific">Pseudodesulfovibrio hydrargyri</name>
    <dbReference type="NCBI Taxonomy" id="2125990"/>
    <lineage>
        <taxon>Bacteria</taxon>
        <taxon>Pseudomonadati</taxon>
        <taxon>Thermodesulfobacteriota</taxon>
        <taxon>Desulfovibrionia</taxon>
        <taxon>Desulfovibrionales</taxon>
        <taxon>Desulfovibrionaceae</taxon>
    </lineage>
</organism>
<protein>
    <submittedName>
        <fullName evidence="1">Pyridoxamine 5'-phosphate oxidase</fullName>
    </submittedName>
</protein>
<dbReference type="Gene3D" id="2.30.110.10">
    <property type="entry name" value="Electron Transport, Fmn-binding Protein, Chain A"/>
    <property type="match status" value="1"/>
</dbReference>
<comment type="caution">
    <text evidence="1">The sequence shown here is derived from an EMBL/GenBank/DDBJ whole genome shotgun (WGS) entry which is preliminary data.</text>
</comment>
<name>A0A1J5N855_9BACT</name>
<keyword evidence="2" id="KW-1185">Reference proteome</keyword>
<dbReference type="PANTHER" id="PTHR34071">
    <property type="entry name" value="5-NITROIMIDAZOLE ANTIBIOTICS RESISTANCE PROTEIN, NIMA-FAMILY-RELATED PROTEIN-RELATED"/>
    <property type="match status" value="1"/>
</dbReference>
<evidence type="ECO:0000313" key="2">
    <source>
        <dbReference type="Proteomes" id="UP000181901"/>
    </source>
</evidence>
<dbReference type="AlphaFoldDB" id="A0A1J5N855"/>
<dbReference type="InterPro" id="IPR024747">
    <property type="entry name" value="Pyridox_Oxase-rel"/>
</dbReference>
<dbReference type="OrthoDB" id="9794935at2"/>